<evidence type="ECO:0000313" key="1">
    <source>
        <dbReference type="EnsemblPlants" id="AVESA.00010b.r2.5DG0946630.2.CDS"/>
    </source>
</evidence>
<sequence>MEVALVSAATGALKPVLVKLAALLGEKYTRFKKVHSEIDSLTRELAAMHAFLLKMSEEEDPEAQATIWMNEVRELSYDMEDSIDEFMRCVDDKSVEPDGFIQKIKCSLGQMKARHRISNEISDLKKGIFEVAGRNSRYRIDQTSSKTSHTTIDFRSLAMFEHASRLVGIDEPKTELIKLLMEKDECPSTQQQVKVLSIFGSGGMGKTTLANQVYQELKMQFECRAFISVSRNPDMMTILRTLLNEVSNQGYANTEDGSIQQLIIKITDFLVDKRYFIVIDDIWDMKTLEVIKCAFPVNSCGSRIITTTRLNDVAHSWLHSPFNGHIYNIRPLSMAHSRCLFRRRLFNSEDDCPPHLEEVSEQILEKCDGLPLAVNAISGLLATKVSTRDQWNKVKNSIGRALERGPSVQGMIKILSLSYFDLPPHLKSCLLYLSIFPEDNIIRKDNLIKRWIAEGFIHEEGRYALHELGERCFNELVSRSLIQPQEPDVYGKVESCKIHDTILDFIISKSVEENFVTLVGVPNLTIQAQTKVRRLSLHVAKQGHSILSKGLVLSHVRSLNVFGDPRKFPSLDKFKHLRVLDLGDCYQLENHHLANLGRLFQLRHLNLRDTGVSKLPEQIRNLLCLEMLDLRGTDVRELPTDILSLGKLAHLLIDNYVKLPDGLVKMQALEMLEQVGTFEQSLNCLQQLGQLKNLRKLHLDFQDYDDTEVKKECMKATISSLCTLATHNLRSLTIVNDDGFLLKTWCPAPVSLQILLTWHSILLEVPRWLGSLVNLQQLRLEAVRFMQEDLHILGSLPSLLILFLESVSSYGKLKVSGEVGFRCLKQFSYYLPSDAINLMFAPGSMPKLEKFDIRFHASGKGNYHFGIENLPCLITVKCLVRGCTSSEIDGAKAAMQNAASRHPNHLSLSFRTLII</sequence>
<evidence type="ECO:0000313" key="2">
    <source>
        <dbReference type="Proteomes" id="UP001732700"/>
    </source>
</evidence>
<reference evidence="1" key="2">
    <citation type="submission" date="2025-09" db="UniProtKB">
        <authorList>
            <consortium name="EnsemblPlants"/>
        </authorList>
    </citation>
    <scope>IDENTIFICATION</scope>
</reference>
<reference evidence="1" key="1">
    <citation type="submission" date="2021-05" db="EMBL/GenBank/DDBJ databases">
        <authorList>
            <person name="Scholz U."/>
            <person name="Mascher M."/>
            <person name="Fiebig A."/>
        </authorList>
    </citation>
    <scope>NUCLEOTIDE SEQUENCE [LARGE SCALE GENOMIC DNA]</scope>
</reference>
<organism evidence="1 2">
    <name type="scientific">Avena sativa</name>
    <name type="common">Oat</name>
    <dbReference type="NCBI Taxonomy" id="4498"/>
    <lineage>
        <taxon>Eukaryota</taxon>
        <taxon>Viridiplantae</taxon>
        <taxon>Streptophyta</taxon>
        <taxon>Embryophyta</taxon>
        <taxon>Tracheophyta</taxon>
        <taxon>Spermatophyta</taxon>
        <taxon>Magnoliopsida</taxon>
        <taxon>Liliopsida</taxon>
        <taxon>Poales</taxon>
        <taxon>Poaceae</taxon>
        <taxon>BOP clade</taxon>
        <taxon>Pooideae</taxon>
        <taxon>Poodae</taxon>
        <taxon>Poeae</taxon>
        <taxon>Poeae Chloroplast Group 1 (Aveneae type)</taxon>
        <taxon>Aveninae</taxon>
        <taxon>Avena</taxon>
    </lineage>
</organism>
<accession>A0ACD5Y5P7</accession>
<name>A0ACD5Y5P7_AVESA</name>
<protein>
    <submittedName>
        <fullName evidence="1">Uncharacterized protein</fullName>
    </submittedName>
</protein>
<dbReference type="EnsemblPlants" id="AVESA.00010b.r2.5DG0946630.2">
    <property type="protein sequence ID" value="AVESA.00010b.r2.5DG0946630.2.CDS"/>
    <property type="gene ID" value="AVESA.00010b.r2.5DG0946630"/>
</dbReference>
<dbReference type="Proteomes" id="UP001732700">
    <property type="component" value="Chromosome 5D"/>
</dbReference>
<proteinExistence type="predicted"/>
<keyword evidence="2" id="KW-1185">Reference proteome</keyword>